<dbReference type="AlphaFoldDB" id="A0A2J0PQI7"/>
<sequence>MGNPILEKTIVIFLLILCIISAFRARKRKCSDPAIEAVDARERHEWRYFRWGFRTIQVAATIYIFVQLFQVLMR</sequence>
<keyword evidence="1" id="KW-0812">Transmembrane</keyword>
<keyword evidence="1" id="KW-1133">Transmembrane helix</keyword>
<reference evidence="2 3" key="1">
    <citation type="journal article" date="2017" name="J. Antimicrob. Chemother.">
        <title>Characterization of the population structure, drug resistance mechanisms and plasmids of the community-associated Enterobacter cloacae complex in China.</title>
        <authorList>
            <person name="Zhou K."/>
            <person name="Yu W."/>
            <person name="Cao X."/>
            <person name="Shen P."/>
            <person name="Lu H."/>
            <person name="Luo Q."/>
            <person name="Rossen J.W.A."/>
            <person name="Xiao Y."/>
        </authorList>
    </citation>
    <scope>NUCLEOTIDE SEQUENCE [LARGE SCALE GENOMIC DNA]</scope>
    <source>
        <strain evidence="2">ECC1097</strain>
    </source>
</reference>
<feature type="transmembrane region" description="Helical" evidence="1">
    <location>
        <begin position="6"/>
        <end position="23"/>
    </location>
</feature>
<proteinExistence type="predicted"/>
<dbReference type="RefSeq" id="WP_071966147.1">
    <property type="nucleotide sequence ID" value="NZ_CP118560.1"/>
</dbReference>
<keyword evidence="1" id="KW-0472">Membrane</keyword>
<name>A0A2J0PQI7_9ENTR</name>
<evidence type="ECO:0000313" key="3">
    <source>
        <dbReference type="Proteomes" id="UP000230495"/>
    </source>
</evidence>
<dbReference type="Proteomes" id="UP000230495">
    <property type="component" value="Unassembled WGS sequence"/>
</dbReference>
<dbReference type="EMBL" id="NEEU01000003">
    <property type="protein sequence ID" value="PJD76153.1"/>
    <property type="molecule type" value="Genomic_DNA"/>
</dbReference>
<gene>
    <name evidence="2" type="ORF">B9Q37_11505</name>
</gene>
<evidence type="ECO:0000313" key="2">
    <source>
        <dbReference type="EMBL" id="PJD76153.1"/>
    </source>
</evidence>
<protein>
    <submittedName>
        <fullName evidence="2">Uncharacterized protein</fullName>
    </submittedName>
</protein>
<comment type="caution">
    <text evidence="2">The sequence shown here is derived from an EMBL/GenBank/DDBJ whole genome shotgun (WGS) entry which is preliminary data.</text>
</comment>
<organism evidence="2">
    <name type="scientific">Enterobacter kobei</name>
    <dbReference type="NCBI Taxonomy" id="208224"/>
    <lineage>
        <taxon>Bacteria</taxon>
        <taxon>Pseudomonadati</taxon>
        <taxon>Pseudomonadota</taxon>
        <taxon>Gammaproteobacteria</taxon>
        <taxon>Enterobacterales</taxon>
        <taxon>Enterobacteriaceae</taxon>
        <taxon>Enterobacter</taxon>
        <taxon>Enterobacter cloacae complex</taxon>
    </lineage>
</organism>
<evidence type="ECO:0000256" key="1">
    <source>
        <dbReference type="SAM" id="Phobius"/>
    </source>
</evidence>
<accession>A0A2J0PQI7</accession>
<feature type="transmembrane region" description="Helical" evidence="1">
    <location>
        <begin position="51"/>
        <end position="73"/>
    </location>
</feature>